<reference evidence="2 3" key="1">
    <citation type="submission" date="2015-07" db="EMBL/GenBank/DDBJ databases">
        <title>The genome of Melipona quadrifasciata.</title>
        <authorList>
            <person name="Pan H."/>
            <person name="Kapheim K."/>
        </authorList>
    </citation>
    <scope>NUCLEOTIDE SEQUENCE [LARGE SCALE GENOMIC DNA]</scope>
    <source>
        <strain evidence="2">0111107301</strain>
        <tissue evidence="2">Whole body</tissue>
    </source>
</reference>
<evidence type="ECO:0000313" key="3">
    <source>
        <dbReference type="Proteomes" id="UP000053105"/>
    </source>
</evidence>
<proteinExistence type="predicted"/>
<name>A0A0M9A1E4_9HYME</name>
<dbReference type="EMBL" id="KQ435794">
    <property type="protein sequence ID" value="KOX73923.1"/>
    <property type="molecule type" value="Genomic_DNA"/>
</dbReference>
<accession>A0A0M9A1E4</accession>
<keyword evidence="3" id="KW-1185">Reference proteome</keyword>
<organism evidence="2 3">
    <name type="scientific">Melipona quadrifasciata</name>
    <dbReference type="NCBI Taxonomy" id="166423"/>
    <lineage>
        <taxon>Eukaryota</taxon>
        <taxon>Metazoa</taxon>
        <taxon>Ecdysozoa</taxon>
        <taxon>Arthropoda</taxon>
        <taxon>Hexapoda</taxon>
        <taxon>Insecta</taxon>
        <taxon>Pterygota</taxon>
        <taxon>Neoptera</taxon>
        <taxon>Endopterygota</taxon>
        <taxon>Hymenoptera</taxon>
        <taxon>Apocrita</taxon>
        <taxon>Aculeata</taxon>
        <taxon>Apoidea</taxon>
        <taxon>Anthophila</taxon>
        <taxon>Apidae</taxon>
        <taxon>Melipona</taxon>
    </lineage>
</organism>
<evidence type="ECO:0000313" key="2">
    <source>
        <dbReference type="EMBL" id="KOX73923.1"/>
    </source>
</evidence>
<gene>
    <name evidence="2" type="ORF">WN51_14001</name>
</gene>
<feature type="compositionally biased region" description="Basic and acidic residues" evidence="1">
    <location>
        <begin position="16"/>
        <end position="25"/>
    </location>
</feature>
<dbReference type="Proteomes" id="UP000053105">
    <property type="component" value="Unassembled WGS sequence"/>
</dbReference>
<feature type="region of interest" description="Disordered" evidence="1">
    <location>
        <begin position="1"/>
        <end position="25"/>
    </location>
</feature>
<protein>
    <submittedName>
        <fullName evidence="2">Uncharacterized protein</fullName>
    </submittedName>
</protein>
<evidence type="ECO:0000256" key="1">
    <source>
        <dbReference type="SAM" id="MobiDB-lite"/>
    </source>
</evidence>
<dbReference type="AlphaFoldDB" id="A0A0M9A1E4"/>
<sequence>MEMVQKSHDRKVKNPKAIETDKTNKEHSFTVSISLSREPEESVIMKLNVFEEDGTCLAEDNVKEYQHNVGVTQCTKLCNITWFCTMLHQCYVDCYIRTVHVQHLQQETGKRERIIEKIELFPSRRNKSLVIGVYGGNFDTENQLNISAFFGRGVNAISAWLPEATSGEQEKSTEGPI</sequence>